<reference evidence="2" key="1">
    <citation type="submission" date="2023-02" db="EMBL/GenBank/DDBJ databases">
        <title>Actinokineospora globicatena NBRC 15670.</title>
        <authorList>
            <person name="Ichikawa N."/>
            <person name="Sato H."/>
            <person name="Tonouchi N."/>
        </authorList>
    </citation>
    <scope>NUCLEOTIDE SEQUENCE</scope>
    <source>
        <strain evidence="2">NBRC 15670</strain>
    </source>
</reference>
<proteinExistence type="predicted"/>
<feature type="region of interest" description="Disordered" evidence="1">
    <location>
        <begin position="1"/>
        <end position="20"/>
    </location>
</feature>
<dbReference type="EMBL" id="BSSD01000012">
    <property type="protein sequence ID" value="GLW95230.1"/>
    <property type="molecule type" value="Genomic_DNA"/>
</dbReference>
<evidence type="ECO:0000256" key="1">
    <source>
        <dbReference type="SAM" id="MobiDB-lite"/>
    </source>
</evidence>
<gene>
    <name evidence="2" type="ORF">Aglo03_60460</name>
</gene>
<keyword evidence="3" id="KW-1185">Reference proteome</keyword>
<dbReference type="Proteomes" id="UP001165042">
    <property type="component" value="Unassembled WGS sequence"/>
</dbReference>
<organism evidence="2 3">
    <name type="scientific">Actinokineospora globicatena</name>
    <dbReference type="NCBI Taxonomy" id="103729"/>
    <lineage>
        <taxon>Bacteria</taxon>
        <taxon>Bacillati</taxon>
        <taxon>Actinomycetota</taxon>
        <taxon>Actinomycetes</taxon>
        <taxon>Pseudonocardiales</taxon>
        <taxon>Pseudonocardiaceae</taxon>
        <taxon>Actinokineospora</taxon>
    </lineage>
</organism>
<dbReference type="AlphaFoldDB" id="A0A9W6QUS4"/>
<accession>A0A9W6QUS4</accession>
<name>A0A9W6QUS4_9PSEU</name>
<evidence type="ECO:0000313" key="2">
    <source>
        <dbReference type="EMBL" id="GLW95230.1"/>
    </source>
</evidence>
<evidence type="ECO:0000313" key="3">
    <source>
        <dbReference type="Proteomes" id="UP001165042"/>
    </source>
</evidence>
<sequence length="56" mass="5828">MPFSVGAGEAGLTDTTHAGKNLHTRAATGLFGGERGPEVSQLLVPTDDLGHAHYLR</sequence>
<protein>
    <submittedName>
        <fullName evidence="2">Uncharacterized protein</fullName>
    </submittedName>
</protein>
<comment type="caution">
    <text evidence="2">The sequence shown here is derived from an EMBL/GenBank/DDBJ whole genome shotgun (WGS) entry which is preliminary data.</text>
</comment>